<feature type="compositionally biased region" description="Acidic residues" evidence="4">
    <location>
        <begin position="288"/>
        <end position="326"/>
    </location>
</feature>
<dbReference type="GO" id="GO:0042274">
    <property type="term" value="P:ribosomal small subunit biogenesis"/>
    <property type="evidence" value="ECO:0007669"/>
    <property type="project" value="TreeGrafter"/>
</dbReference>
<evidence type="ECO:0000256" key="1">
    <source>
        <dbReference type="ARBA" id="ARBA00004604"/>
    </source>
</evidence>
<dbReference type="InterPro" id="IPR050781">
    <property type="entry name" value="CWC22_splicing_factor"/>
</dbReference>
<proteinExistence type="inferred from homology"/>
<comment type="similarity">
    <text evidence="2">Belongs to the CWC22 family.</text>
</comment>
<evidence type="ECO:0000259" key="5">
    <source>
        <dbReference type="PROSITE" id="PS51366"/>
    </source>
</evidence>
<dbReference type="AlphaFoldDB" id="A0AAD5P8W1"/>
<evidence type="ECO:0000256" key="2">
    <source>
        <dbReference type="ARBA" id="ARBA00006856"/>
    </source>
</evidence>
<keyword evidence="3" id="KW-0539">Nucleus</keyword>
<feature type="compositionally biased region" description="Basic residues" evidence="4">
    <location>
        <begin position="1"/>
        <end position="10"/>
    </location>
</feature>
<feature type="domain" description="MI" evidence="5">
    <location>
        <begin position="679"/>
        <end position="816"/>
    </location>
</feature>
<feature type="region of interest" description="Disordered" evidence="4">
    <location>
        <begin position="1"/>
        <end position="153"/>
    </location>
</feature>
<dbReference type="GO" id="GO:0003723">
    <property type="term" value="F:RNA binding"/>
    <property type="evidence" value="ECO:0007669"/>
    <property type="project" value="InterPro"/>
</dbReference>
<dbReference type="PROSITE" id="PS51366">
    <property type="entry name" value="MI"/>
    <property type="match status" value="1"/>
</dbReference>
<dbReference type="PANTHER" id="PTHR18034">
    <property type="entry name" value="CELL CYCLE CONTROL PROTEIN CWF22-RELATED"/>
    <property type="match status" value="1"/>
</dbReference>
<dbReference type="SUPFAM" id="SSF48371">
    <property type="entry name" value="ARM repeat"/>
    <property type="match status" value="1"/>
</dbReference>
<comment type="caution">
    <text evidence="6">The sequence shown here is derived from an EMBL/GenBank/DDBJ whole genome shotgun (WGS) entry which is preliminary data.</text>
</comment>
<feature type="compositionally biased region" description="Acidic residues" evidence="4">
    <location>
        <begin position="217"/>
        <end position="226"/>
    </location>
</feature>
<dbReference type="GO" id="GO:0005730">
    <property type="term" value="C:nucleolus"/>
    <property type="evidence" value="ECO:0007669"/>
    <property type="project" value="UniProtKB-SubCell"/>
</dbReference>
<feature type="compositionally biased region" description="Basic and acidic residues" evidence="4">
    <location>
        <begin position="238"/>
        <end position="248"/>
    </location>
</feature>
<dbReference type="Gene3D" id="1.25.40.180">
    <property type="match status" value="1"/>
</dbReference>
<evidence type="ECO:0000313" key="7">
    <source>
        <dbReference type="Proteomes" id="UP001209540"/>
    </source>
</evidence>
<comment type="subcellular location">
    <subcellularLocation>
        <location evidence="1">Nucleus</location>
        <location evidence="1">Nucleolus</location>
    </subcellularLocation>
</comment>
<reference evidence="6" key="2">
    <citation type="submission" date="2023-02" db="EMBL/GenBank/DDBJ databases">
        <authorList>
            <consortium name="DOE Joint Genome Institute"/>
            <person name="Mondo S.J."/>
            <person name="Chang Y."/>
            <person name="Wang Y."/>
            <person name="Ahrendt S."/>
            <person name="Andreopoulos W."/>
            <person name="Barry K."/>
            <person name="Beard J."/>
            <person name="Benny G.L."/>
            <person name="Blankenship S."/>
            <person name="Bonito G."/>
            <person name="Cuomo C."/>
            <person name="Desiro A."/>
            <person name="Gervers K.A."/>
            <person name="Hundley H."/>
            <person name="Kuo A."/>
            <person name="LaButti K."/>
            <person name="Lang B.F."/>
            <person name="Lipzen A."/>
            <person name="O'Donnell K."/>
            <person name="Pangilinan J."/>
            <person name="Reynolds N."/>
            <person name="Sandor L."/>
            <person name="Smith M.W."/>
            <person name="Tsang A."/>
            <person name="Grigoriev I.V."/>
            <person name="Stajich J.E."/>
            <person name="Spatafora J.W."/>
        </authorList>
    </citation>
    <scope>NUCLEOTIDE SEQUENCE</scope>
    <source>
        <strain evidence="6">RSA 2281</strain>
    </source>
</reference>
<dbReference type="EMBL" id="JAIXMP010000056">
    <property type="protein sequence ID" value="KAI9244846.1"/>
    <property type="molecule type" value="Genomic_DNA"/>
</dbReference>
<organism evidence="6 7">
    <name type="scientific">Phascolomyces articulosus</name>
    <dbReference type="NCBI Taxonomy" id="60185"/>
    <lineage>
        <taxon>Eukaryota</taxon>
        <taxon>Fungi</taxon>
        <taxon>Fungi incertae sedis</taxon>
        <taxon>Mucoromycota</taxon>
        <taxon>Mucoromycotina</taxon>
        <taxon>Mucoromycetes</taxon>
        <taxon>Mucorales</taxon>
        <taxon>Lichtheimiaceae</taxon>
        <taxon>Phascolomyces</taxon>
    </lineage>
</organism>
<dbReference type="Proteomes" id="UP001209540">
    <property type="component" value="Unassembled WGS sequence"/>
</dbReference>
<dbReference type="SMART" id="SM00544">
    <property type="entry name" value="MA3"/>
    <property type="match status" value="1"/>
</dbReference>
<accession>A0AAD5P8W1</accession>
<dbReference type="InterPro" id="IPR003891">
    <property type="entry name" value="Initiation_fac_eIF4g_MI"/>
</dbReference>
<dbReference type="InterPro" id="IPR016024">
    <property type="entry name" value="ARM-type_fold"/>
</dbReference>
<dbReference type="Pfam" id="PF02847">
    <property type="entry name" value="MA3"/>
    <property type="match status" value="1"/>
</dbReference>
<evidence type="ECO:0000313" key="6">
    <source>
        <dbReference type="EMBL" id="KAI9244846.1"/>
    </source>
</evidence>
<sequence>MDRQHNRRGGRGGSRGGFNNRKPRHDPSIGSRLPQQIQDELEDQDTDDRKFSNKFINKVANRKELRKQKRLDKGKRKAAHQAGMTHTAPQPPAKRQKGNNHSNNNNDKNTSKENTTSTKKQIEKPKEPLENKAKTNKKDDTTKLKRLSKSNPQLASLLEADQLVNGTSDQSFADDDRDIAYWEKKLGVNKKKSGSGLKKALEDDGLLELLGGLGGSNEDDQEEMDDREYLRQKRQKKKMQEMEAKGEEAMDDLFADLDGNSSEFDEDEDENMLHMPEEDESDSGKDEEILDDGSDDEEMSEEYENMTDPEEEDEGEEEEDSDSEEESKEKAPVEPKPSSVATKYVPPHLRKAPTTKSEQQIKLQRLLQGQLNRLSESNIEAILLQIEDSYDNYPRHDVTSTITSIILDSIAQKSNLLDSFVVSYATIVSGIYRLKGVDCAAFFVQSLVETFEKEYKKCQEAAARGENLDDEVTPGAREAKNLLTLLLELYNFQVVSCVLVYDIVRVLISRLDEYSVELLLKIVKTAGPQLRADDPAALKDIIDEIQKETSKRDPKSISTRHKFMLETLANIKNNKIKNGPTASGQADKELVMKMKRFLNGLGKKRSTQVAEPLRVSLEDIHQIETKGKWWLVGASWKDNLVGTESKRKEPVKMAKDLKKDQSMQATLLKLARKQGMNTDIRRSIFITTMSAEDYLDAFEKLMKLGLSEVQQREIARVLLKCTGNEKTFNPYYMLVAKRLCEFNHSFKVTFQYCLWDFLRECGERDVGGLERTMIESADTSDGATVRTSRIVNVAKFYAGLIAHDCLSLALLRSVNFMTLGQKGRLWHQMLFINIFIQLKDSAASAIVSVFSKIVDMRTLAQGILFFLQESVVHSSAGILGENNKKDIEAVQKGCKIAKDTLGRK</sequence>
<dbReference type="Pfam" id="PF02854">
    <property type="entry name" value="MIF4G"/>
    <property type="match status" value="1"/>
</dbReference>
<protein>
    <recommendedName>
        <fullName evidence="5">MI domain-containing protein</fullName>
    </recommendedName>
</protein>
<reference evidence="6" key="1">
    <citation type="journal article" date="2022" name="IScience">
        <title>Evolution of zygomycete secretomes and the origins of terrestrial fungal ecologies.</title>
        <authorList>
            <person name="Chang Y."/>
            <person name="Wang Y."/>
            <person name="Mondo S."/>
            <person name="Ahrendt S."/>
            <person name="Andreopoulos W."/>
            <person name="Barry K."/>
            <person name="Beard J."/>
            <person name="Benny G.L."/>
            <person name="Blankenship S."/>
            <person name="Bonito G."/>
            <person name="Cuomo C."/>
            <person name="Desiro A."/>
            <person name="Gervers K.A."/>
            <person name="Hundley H."/>
            <person name="Kuo A."/>
            <person name="LaButti K."/>
            <person name="Lang B.F."/>
            <person name="Lipzen A."/>
            <person name="O'Donnell K."/>
            <person name="Pangilinan J."/>
            <person name="Reynolds N."/>
            <person name="Sandor L."/>
            <person name="Smith M.E."/>
            <person name="Tsang A."/>
            <person name="Grigoriev I.V."/>
            <person name="Stajich J.E."/>
            <person name="Spatafora J.W."/>
        </authorList>
    </citation>
    <scope>NUCLEOTIDE SEQUENCE</scope>
    <source>
        <strain evidence="6">RSA 2281</strain>
    </source>
</reference>
<feature type="compositionally biased region" description="Basic and acidic residues" evidence="4">
    <location>
        <begin position="271"/>
        <end position="287"/>
    </location>
</feature>
<feature type="compositionally biased region" description="Basic and acidic residues" evidence="4">
    <location>
        <begin position="120"/>
        <end position="143"/>
    </location>
</feature>
<gene>
    <name evidence="6" type="ORF">BDA99DRAFT_293877</name>
</gene>
<dbReference type="InterPro" id="IPR003890">
    <property type="entry name" value="MIF4G-like_typ-3"/>
</dbReference>
<name>A0AAD5P8W1_9FUNG</name>
<dbReference type="PANTHER" id="PTHR18034:SF4">
    <property type="entry name" value="NUCLEOLAR MIF4G DOMAIN-CONTAINING PROTEIN 1"/>
    <property type="match status" value="1"/>
</dbReference>
<keyword evidence="7" id="KW-1185">Reference proteome</keyword>
<feature type="compositionally biased region" description="Low complexity" evidence="4">
    <location>
        <begin position="99"/>
        <end position="119"/>
    </location>
</feature>
<feature type="compositionally biased region" description="Basic residues" evidence="4">
    <location>
        <begin position="64"/>
        <end position="79"/>
    </location>
</feature>
<evidence type="ECO:0000256" key="3">
    <source>
        <dbReference type="ARBA" id="ARBA00023242"/>
    </source>
</evidence>
<feature type="region of interest" description="Disordered" evidence="4">
    <location>
        <begin position="208"/>
        <end position="357"/>
    </location>
</feature>
<dbReference type="SMART" id="SM00543">
    <property type="entry name" value="MIF4G"/>
    <property type="match status" value="1"/>
</dbReference>
<evidence type="ECO:0000256" key="4">
    <source>
        <dbReference type="SAM" id="MobiDB-lite"/>
    </source>
</evidence>